<protein>
    <recommendedName>
        <fullName evidence="4">DNA-binding protein</fullName>
    </recommendedName>
</protein>
<feature type="region of interest" description="Disordered" evidence="1">
    <location>
        <begin position="194"/>
        <end position="215"/>
    </location>
</feature>
<dbReference type="RefSeq" id="WP_344898813.1">
    <property type="nucleotide sequence ID" value="NZ_BAABAS010000011.1"/>
</dbReference>
<evidence type="ECO:0000313" key="3">
    <source>
        <dbReference type="Proteomes" id="UP001501710"/>
    </source>
</evidence>
<name>A0ABP8C6Q5_9ACTN</name>
<evidence type="ECO:0000313" key="2">
    <source>
        <dbReference type="EMBL" id="GAA4234696.1"/>
    </source>
</evidence>
<sequence length="215" mass="23664">MEYEFRFVVKGATVDDADIVDLLADTFDAMLFRGAGVDLLDVSGEGRDALDAAVSAVRAIRSTVPQLQLLYLDRDLVGIPEIAERTNATRQAVSLWANGSRRNEAQPFPAPEGVAGRAKVWLWAEVDAWLAFHGLDDGINRPTREEIADIDSALHCGIHLKSSISVERWRRTRRMGTASYVYSTSIVTSFQEETTVDSPQGWSAPQTLDELAGAR</sequence>
<comment type="caution">
    <text evidence="2">The sequence shown here is derived from an EMBL/GenBank/DDBJ whole genome shotgun (WGS) entry which is preliminary data.</text>
</comment>
<evidence type="ECO:0008006" key="4">
    <source>
        <dbReference type="Google" id="ProtNLM"/>
    </source>
</evidence>
<dbReference type="EMBL" id="BAABAS010000011">
    <property type="protein sequence ID" value="GAA4234696.1"/>
    <property type="molecule type" value="Genomic_DNA"/>
</dbReference>
<evidence type="ECO:0000256" key="1">
    <source>
        <dbReference type="SAM" id="MobiDB-lite"/>
    </source>
</evidence>
<feature type="compositionally biased region" description="Polar residues" evidence="1">
    <location>
        <begin position="194"/>
        <end position="206"/>
    </location>
</feature>
<reference evidence="3" key="1">
    <citation type="journal article" date="2019" name="Int. J. Syst. Evol. Microbiol.">
        <title>The Global Catalogue of Microorganisms (GCM) 10K type strain sequencing project: providing services to taxonomists for standard genome sequencing and annotation.</title>
        <authorList>
            <consortium name="The Broad Institute Genomics Platform"/>
            <consortium name="The Broad Institute Genome Sequencing Center for Infectious Disease"/>
            <person name="Wu L."/>
            <person name="Ma J."/>
        </authorList>
    </citation>
    <scope>NUCLEOTIDE SEQUENCE [LARGE SCALE GENOMIC DNA]</scope>
    <source>
        <strain evidence="3">JCM 17440</strain>
    </source>
</reference>
<keyword evidence="3" id="KW-1185">Reference proteome</keyword>
<organism evidence="2 3">
    <name type="scientific">Actinomadura meridiana</name>
    <dbReference type="NCBI Taxonomy" id="559626"/>
    <lineage>
        <taxon>Bacteria</taxon>
        <taxon>Bacillati</taxon>
        <taxon>Actinomycetota</taxon>
        <taxon>Actinomycetes</taxon>
        <taxon>Streptosporangiales</taxon>
        <taxon>Thermomonosporaceae</taxon>
        <taxon>Actinomadura</taxon>
    </lineage>
</organism>
<dbReference type="Proteomes" id="UP001501710">
    <property type="component" value="Unassembled WGS sequence"/>
</dbReference>
<gene>
    <name evidence="2" type="ORF">GCM10022254_40180</name>
</gene>
<accession>A0ABP8C6Q5</accession>
<proteinExistence type="predicted"/>